<dbReference type="Pfam" id="PF08450">
    <property type="entry name" value="SGL"/>
    <property type="match status" value="1"/>
</dbReference>
<evidence type="ECO:0000313" key="3">
    <source>
        <dbReference type="Proteomes" id="UP000502756"/>
    </source>
</evidence>
<evidence type="ECO:0000313" key="2">
    <source>
        <dbReference type="EMBL" id="QJW91996.1"/>
    </source>
</evidence>
<dbReference type="AlphaFoldDB" id="A0A6M5YFB1"/>
<dbReference type="InterPro" id="IPR011042">
    <property type="entry name" value="6-blade_b-propeller_TolB-like"/>
</dbReference>
<name>A0A6M5YFB1_9BACT</name>
<keyword evidence="3" id="KW-1185">Reference proteome</keyword>
<dbReference type="InterPro" id="IPR051262">
    <property type="entry name" value="SMP-30/CGR1_Lactonase"/>
</dbReference>
<dbReference type="Proteomes" id="UP000502756">
    <property type="component" value="Chromosome"/>
</dbReference>
<dbReference type="PANTHER" id="PTHR47572">
    <property type="entry name" value="LIPOPROTEIN-RELATED"/>
    <property type="match status" value="1"/>
</dbReference>
<gene>
    <name evidence="2" type="ORF">HNV11_22735</name>
</gene>
<feature type="domain" description="SMP-30/Gluconolactonase/LRE-like region" evidence="1">
    <location>
        <begin position="13"/>
        <end position="256"/>
    </location>
</feature>
<organism evidence="2 3">
    <name type="scientific">Spirosoma taeanense</name>
    <dbReference type="NCBI Taxonomy" id="2735870"/>
    <lineage>
        <taxon>Bacteria</taxon>
        <taxon>Pseudomonadati</taxon>
        <taxon>Bacteroidota</taxon>
        <taxon>Cytophagia</taxon>
        <taxon>Cytophagales</taxon>
        <taxon>Cytophagaceae</taxon>
        <taxon>Spirosoma</taxon>
    </lineage>
</organism>
<protein>
    <submittedName>
        <fullName evidence="2">SMP-30/gluconolactonase/LRE family protein</fullName>
    </submittedName>
</protein>
<accession>A0A6M5YFB1</accession>
<dbReference type="KEGG" id="stae:HNV11_22735"/>
<dbReference type="RefSeq" id="WP_171741847.1">
    <property type="nucleotide sequence ID" value="NZ_CP053435.1"/>
</dbReference>
<dbReference type="SUPFAM" id="SSF63829">
    <property type="entry name" value="Calcium-dependent phosphotriesterase"/>
    <property type="match status" value="1"/>
</dbReference>
<dbReference type="Gene3D" id="2.120.10.30">
    <property type="entry name" value="TolB, C-terminal domain"/>
    <property type="match status" value="1"/>
</dbReference>
<evidence type="ECO:0000259" key="1">
    <source>
        <dbReference type="Pfam" id="PF08450"/>
    </source>
</evidence>
<reference evidence="2 3" key="1">
    <citation type="submission" date="2020-05" db="EMBL/GenBank/DDBJ databases">
        <title>Genome sequencing of Spirosoma sp. TS118.</title>
        <authorList>
            <person name="Lee J.-H."/>
            <person name="Jeong S."/>
            <person name="Zhao L."/>
            <person name="Jung J.-H."/>
            <person name="Kim M.-K."/>
            <person name="Lim S."/>
        </authorList>
    </citation>
    <scope>NUCLEOTIDE SEQUENCE [LARGE SCALE GENOMIC DNA]</scope>
    <source>
        <strain evidence="2 3">TS118</strain>
    </source>
</reference>
<dbReference type="InterPro" id="IPR013658">
    <property type="entry name" value="SGL"/>
</dbReference>
<proteinExistence type="predicted"/>
<dbReference type="PANTHER" id="PTHR47572:SF5">
    <property type="entry name" value="BLR2277 PROTEIN"/>
    <property type="match status" value="1"/>
</dbReference>
<dbReference type="EMBL" id="CP053435">
    <property type="protein sequence ID" value="QJW91996.1"/>
    <property type="molecule type" value="Genomic_DNA"/>
</dbReference>
<sequence>MDNVRILASGLRFPEGPVFDEEGCLWCVEQEGEGLFCRDLDGTTMRVHTGGRPNGAAVRDGYLWFCDSGYNAIRRMAIRSKSIETVVSHIGGQPISMPNDLQFDDQGNLVFTCPGSPDGDEEGYVAVYAPNGTLEIIADGLFYPNGLVFLPETSNLLISETHRHRIWQGYWDAAGLSWENIRVWGVAGDAPDNEPIPGPDGMTVGPDGNVYVAVFGAGIIKVFTAEGEPLREIKLPGQNPSNCVFDPSGRLGLVVTETEKGNLLSIQL</sequence>